<dbReference type="InterPro" id="IPR005119">
    <property type="entry name" value="LysR_subst-bd"/>
</dbReference>
<dbReference type="PROSITE" id="PS50931">
    <property type="entry name" value="HTH_LYSR"/>
    <property type="match status" value="1"/>
</dbReference>
<evidence type="ECO:0000256" key="1">
    <source>
        <dbReference type="ARBA" id="ARBA00009437"/>
    </source>
</evidence>
<evidence type="ECO:0000256" key="4">
    <source>
        <dbReference type="ARBA" id="ARBA00023163"/>
    </source>
</evidence>
<evidence type="ECO:0000256" key="3">
    <source>
        <dbReference type="ARBA" id="ARBA00023125"/>
    </source>
</evidence>
<reference evidence="6" key="2">
    <citation type="submission" date="2022-05" db="EMBL/GenBank/DDBJ databases">
        <authorList>
            <person name="Kim J.-S."/>
            <person name="Lee K."/>
            <person name="Suh M."/>
            <person name="Eom M."/>
            <person name="Kim J.-S."/>
            <person name="Kim D.-S."/>
            <person name="Ko S.-H."/>
            <person name="Shin Y."/>
            <person name="Lee J.-S."/>
        </authorList>
    </citation>
    <scope>NUCLEOTIDE SEQUENCE</scope>
    <source>
        <strain evidence="6">N237</strain>
    </source>
</reference>
<dbReference type="InterPro" id="IPR036390">
    <property type="entry name" value="WH_DNA-bd_sf"/>
</dbReference>
<keyword evidence="7" id="KW-1185">Reference proteome</keyword>
<dbReference type="SUPFAM" id="SSF53850">
    <property type="entry name" value="Periplasmic binding protein-like II"/>
    <property type="match status" value="1"/>
</dbReference>
<accession>A0ABY4QZ77</accession>
<reference evidence="6" key="1">
    <citation type="journal article" date="2018" name="Int. J. Syst. Evol. Microbiol.">
        <title>Jatrophihabitans telluris sp. nov., isolated from sediment soil of lava forest wetlands and the emended description of the genus Jatrophihabitans.</title>
        <authorList>
            <person name="Lee K.C."/>
            <person name="Suh M.K."/>
            <person name="Eom M.K."/>
            <person name="Kim K.K."/>
            <person name="Kim J.S."/>
            <person name="Kim D.S."/>
            <person name="Ko S.H."/>
            <person name="Shin Y.K."/>
            <person name="Lee J.S."/>
        </authorList>
    </citation>
    <scope>NUCLEOTIDE SEQUENCE</scope>
    <source>
        <strain evidence="6">N237</strain>
    </source>
</reference>
<evidence type="ECO:0000313" key="7">
    <source>
        <dbReference type="Proteomes" id="UP001056336"/>
    </source>
</evidence>
<keyword evidence="3" id="KW-0238">DNA-binding</keyword>
<protein>
    <submittedName>
        <fullName evidence="6">LysR substrate-binding domain-containing protein</fullName>
    </submittedName>
</protein>
<dbReference type="InterPro" id="IPR050950">
    <property type="entry name" value="HTH-type_LysR_regulators"/>
</dbReference>
<keyword evidence="2" id="KW-0805">Transcription regulation</keyword>
<dbReference type="Gene3D" id="1.10.10.10">
    <property type="entry name" value="Winged helix-like DNA-binding domain superfamily/Winged helix DNA-binding domain"/>
    <property type="match status" value="1"/>
</dbReference>
<gene>
    <name evidence="6" type="ORF">M6D93_18290</name>
</gene>
<sequence length="307" mass="33014">MITLHQFRCYLATLETGSFTAAAEQLQLAQPSVSEQVRLLELSVATPLFTRVGRGLVATEAAHALRPHAERALAAVDAAQHAVASVRDLVAGTVRFGVFGTARIYLAADLAADVLDRYPGVRLELVGRNSQEVLTALRRGTVEAAIIALPIEDEGLQITPVVRDEVVYVSADPQRLARPVTPADLATATLVLSEASWGNADSTRRQLARAVQSVGGTLRPRVDVEDIEIALELAARGVGDAITARGLLHRLGDRLDPGLGWVSLRPKIWDEFAVVHRRGAELSPASRAVTELAVARMAEIGLLSRRR</sequence>
<name>A0ABY4QZ77_9ACTN</name>
<organism evidence="6 7">
    <name type="scientific">Jatrophihabitans telluris</name>
    <dbReference type="NCBI Taxonomy" id="2038343"/>
    <lineage>
        <taxon>Bacteria</taxon>
        <taxon>Bacillati</taxon>
        <taxon>Actinomycetota</taxon>
        <taxon>Actinomycetes</taxon>
        <taxon>Jatrophihabitantales</taxon>
        <taxon>Jatrophihabitantaceae</taxon>
        <taxon>Jatrophihabitans</taxon>
    </lineage>
</organism>
<dbReference type="PRINTS" id="PR00039">
    <property type="entry name" value="HTHLYSR"/>
</dbReference>
<comment type="similarity">
    <text evidence="1">Belongs to the LysR transcriptional regulatory family.</text>
</comment>
<keyword evidence="4" id="KW-0804">Transcription</keyword>
<dbReference type="SUPFAM" id="SSF46785">
    <property type="entry name" value="Winged helix' DNA-binding domain"/>
    <property type="match status" value="1"/>
</dbReference>
<proteinExistence type="inferred from homology"/>
<dbReference type="CDD" id="cd05466">
    <property type="entry name" value="PBP2_LTTR_substrate"/>
    <property type="match status" value="1"/>
</dbReference>
<dbReference type="RefSeq" id="WP_249771499.1">
    <property type="nucleotide sequence ID" value="NZ_CP097332.1"/>
</dbReference>
<dbReference type="PANTHER" id="PTHR30419">
    <property type="entry name" value="HTH-TYPE TRANSCRIPTIONAL REGULATOR YBHD"/>
    <property type="match status" value="1"/>
</dbReference>
<dbReference type="Pfam" id="PF00126">
    <property type="entry name" value="HTH_1"/>
    <property type="match status" value="1"/>
</dbReference>
<dbReference type="Gene3D" id="3.40.190.290">
    <property type="match status" value="1"/>
</dbReference>
<feature type="domain" description="HTH lysR-type" evidence="5">
    <location>
        <begin position="2"/>
        <end position="59"/>
    </location>
</feature>
<dbReference type="InterPro" id="IPR036388">
    <property type="entry name" value="WH-like_DNA-bd_sf"/>
</dbReference>
<dbReference type="InterPro" id="IPR000847">
    <property type="entry name" value="LysR_HTH_N"/>
</dbReference>
<evidence type="ECO:0000259" key="5">
    <source>
        <dbReference type="PROSITE" id="PS50931"/>
    </source>
</evidence>
<dbReference type="Proteomes" id="UP001056336">
    <property type="component" value="Chromosome"/>
</dbReference>
<dbReference type="Pfam" id="PF03466">
    <property type="entry name" value="LysR_substrate"/>
    <property type="match status" value="1"/>
</dbReference>
<dbReference type="EMBL" id="CP097332">
    <property type="protein sequence ID" value="UQX88215.1"/>
    <property type="molecule type" value="Genomic_DNA"/>
</dbReference>
<evidence type="ECO:0000313" key="6">
    <source>
        <dbReference type="EMBL" id="UQX88215.1"/>
    </source>
</evidence>
<evidence type="ECO:0000256" key="2">
    <source>
        <dbReference type="ARBA" id="ARBA00023015"/>
    </source>
</evidence>